<proteinExistence type="predicted"/>
<dbReference type="InterPro" id="IPR029063">
    <property type="entry name" value="SAM-dependent_MTases_sf"/>
</dbReference>
<dbReference type="Proteomes" id="UP000077603">
    <property type="component" value="Chromosome"/>
</dbReference>
<keyword evidence="1" id="KW-0808">Transferase</keyword>
<organism evidence="1 2">
    <name type="scientific">Brevundimonas naejangsanensis</name>
    <dbReference type="NCBI Taxonomy" id="588932"/>
    <lineage>
        <taxon>Bacteria</taxon>
        <taxon>Pseudomonadati</taxon>
        <taxon>Pseudomonadota</taxon>
        <taxon>Alphaproteobacteria</taxon>
        <taxon>Caulobacterales</taxon>
        <taxon>Caulobacteraceae</taxon>
        <taxon>Brevundimonas</taxon>
    </lineage>
</organism>
<gene>
    <name evidence="1" type="ORF">DA69_05965</name>
</gene>
<dbReference type="SUPFAM" id="SSF53335">
    <property type="entry name" value="S-adenosyl-L-methionine-dependent methyltransferases"/>
    <property type="match status" value="1"/>
</dbReference>
<dbReference type="eggNOG" id="COG2518">
    <property type="taxonomic scope" value="Bacteria"/>
</dbReference>
<dbReference type="RefSeq" id="WP_025976974.1">
    <property type="nucleotide sequence ID" value="NZ_CP015614.1"/>
</dbReference>
<dbReference type="Pfam" id="PF01135">
    <property type="entry name" value="PCMT"/>
    <property type="match status" value="1"/>
</dbReference>
<accession>A0A172Y5A4</accession>
<dbReference type="OrthoDB" id="9798496at2"/>
<dbReference type="GO" id="GO:0032259">
    <property type="term" value="P:methylation"/>
    <property type="evidence" value="ECO:0007669"/>
    <property type="project" value="UniProtKB-KW"/>
</dbReference>
<protein>
    <submittedName>
        <fullName evidence="1">Protein-L-isoaspartate O-methyltransferase</fullName>
    </submittedName>
</protein>
<evidence type="ECO:0000313" key="1">
    <source>
        <dbReference type="EMBL" id="ANF54326.1"/>
    </source>
</evidence>
<sequence length="209" mass="22023">MDFAAARKVMLDSQVRVNDVTDRQLHAAIGAVQRERFCAPDRAFSAYADVEPEIANGRRLMLPRDVAKLLQGLDARSGEKALAIAAPYAAAVLAQMGLQVTAQESDAAVFDVVGAALAEAGVETAVAPLSQPQGEGYDLIVSEGAVIERPDSWIAALRPGGRLAVVERDGASGAAVLYVRGREGVSRRELFDAAPDLLPEMTPAPAFAL</sequence>
<dbReference type="STRING" id="588932.DA69_05965"/>
<evidence type="ECO:0000313" key="2">
    <source>
        <dbReference type="Proteomes" id="UP000077603"/>
    </source>
</evidence>
<keyword evidence="2" id="KW-1185">Reference proteome</keyword>
<dbReference type="AlphaFoldDB" id="A0A172Y5A4"/>
<dbReference type="GO" id="GO:0008168">
    <property type="term" value="F:methyltransferase activity"/>
    <property type="evidence" value="ECO:0007669"/>
    <property type="project" value="UniProtKB-KW"/>
</dbReference>
<reference evidence="1 2" key="1">
    <citation type="journal article" date="2014" name="Genome Announc.">
        <title>Genome Sequence of a Promising Hydrogen-Producing Facultative Anaerobic Bacterium, Brevundimonas naejangsanensis Strain B1.</title>
        <authorList>
            <person name="Su H."/>
            <person name="Zhang T."/>
            <person name="Bao M."/>
            <person name="Jiang Y."/>
            <person name="Wang Y."/>
            <person name="Tan T."/>
        </authorList>
    </citation>
    <scope>NUCLEOTIDE SEQUENCE [LARGE SCALE GENOMIC DNA]</scope>
    <source>
        <strain evidence="1 2">B1</strain>
    </source>
</reference>
<dbReference type="KEGG" id="bne:DA69_05965"/>
<dbReference type="EMBL" id="CP015614">
    <property type="protein sequence ID" value="ANF54326.1"/>
    <property type="molecule type" value="Genomic_DNA"/>
</dbReference>
<name>A0A172Y5A4_9CAUL</name>
<keyword evidence="1" id="KW-0489">Methyltransferase</keyword>
<dbReference type="Gene3D" id="3.40.50.150">
    <property type="entry name" value="Vaccinia Virus protein VP39"/>
    <property type="match status" value="1"/>
</dbReference>